<comment type="caution">
    <text evidence="16">The sequence shown here is derived from an EMBL/GenBank/DDBJ whole genome shotgun (WGS) entry which is preliminary data.</text>
</comment>
<evidence type="ECO:0000256" key="4">
    <source>
        <dbReference type="ARBA" id="ARBA00015492"/>
    </source>
</evidence>
<dbReference type="GO" id="GO:0008033">
    <property type="term" value="P:tRNA processing"/>
    <property type="evidence" value="ECO:0007669"/>
    <property type="project" value="UniProtKB-KW"/>
</dbReference>
<feature type="domain" description="YrdC-like" evidence="15">
    <location>
        <begin position="10"/>
        <end position="196"/>
    </location>
</feature>
<accession>A0A845QJY6</accession>
<dbReference type="Gene3D" id="3.90.870.10">
    <property type="entry name" value="DHBP synthase"/>
    <property type="match status" value="1"/>
</dbReference>
<evidence type="ECO:0000256" key="2">
    <source>
        <dbReference type="ARBA" id="ARBA00007663"/>
    </source>
</evidence>
<dbReference type="GO" id="GO:0005737">
    <property type="term" value="C:cytoplasm"/>
    <property type="evidence" value="ECO:0007669"/>
    <property type="project" value="UniProtKB-SubCell"/>
</dbReference>
<evidence type="ECO:0000256" key="13">
    <source>
        <dbReference type="PIRNR" id="PIRNR004930"/>
    </source>
</evidence>
<feature type="binding site" evidence="14">
    <location>
        <position position="140"/>
    </location>
    <ligand>
        <name>ATP</name>
        <dbReference type="ChEBI" id="CHEBI:30616"/>
    </ligand>
</feature>
<feature type="binding site" evidence="14">
    <location>
        <position position="178"/>
    </location>
    <ligand>
        <name>L-threonine</name>
        <dbReference type="ChEBI" id="CHEBI:57926"/>
    </ligand>
</feature>
<dbReference type="PROSITE" id="PS51163">
    <property type="entry name" value="YRDC"/>
    <property type="match status" value="1"/>
</dbReference>
<dbReference type="Gene3D" id="3.40.50.11030">
    <property type="entry name" value="Threonylcarbamoyl-AMP synthase, C-terminal domain"/>
    <property type="match status" value="1"/>
</dbReference>
<dbReference type="InterPro" id="IPR006070">
    <property type="entry name" value="Sua5-like_dom"/>
</dbReference>
<dbReference type="GO" id="GO:0006450">
    <property type="term" value="P:regulation of translational fidelity"/>
    <property type="evidence" value="ECO:0007669"/>
    <property type="project" value="TreeGrafter"/>
</dbReference>
<evidence type="ECO:0000313" key="17">
    <source>
        <dbReference type="Proteomes" id="UP000446866"/>
    </source>
</evidence>
<keyword evidence="10 13" id="KW-0067">ATP-binding</keyword>
<evidence type="ECO:0000256" key="14">
    <source>
        <dbReference type="PIRSR" id="PIRSR004930-1"/>
    </source>
</evidence>
<feature type="binding site" evidence="14">
    <location>
        <position position="55"/>
    </location>
    <ligand>
        <name>ATP</name>
        <dbReference type="ChEBI" id="CHEBI:30616"/>
    </ligand>
</feature>
<evidence type="ECO:0000256" key="5">
    <source>
        <dbReference type="ARBA" id="ARBA00022490"/>
    </source>
</evidence>
<dbReference type="InterPro" id="IPR050156">
    <property type="entry name" value="TC-AMP_synthase_SUA5"/>
</dbReference>
<organism evidence="16 17">
    <name type="scientific">Anaerotruncus colihominis</name>
    <dbReference type="NCBI Taxonomy" id="169435"/>
    <lineage>
        <taxon>Bacteria</taxon>
        <taxon>Bacillati</taxon>
        <taxon>Bacillota</taxon>
        <taxon>Clostridia</taxon>
        <taxon>Eubacteriales</taxon>
        <taxon>Oscillospiraceae</taxon>
        <taxon>Anaerotruncus</taxon>
    </lineage>
</organism>
<evidence type="ECO:0000256" key="1">
    <source>
        <dbReference type="ARBA" id="ARBA00004496"/>
    </source>
</evidence>
<dbReference type="InterPro" id="IPR038385">
    <property type="entry name" value="Sua5/YwlC_C"/>
</dbReference>
<evidence type="ECO:0000256" key="11">
    <source>
        <dbReference type="ARBA" id="ARBA00029774"/>
    </source>
</evidence>
<comment type="similarity">
    <text evidence="2 13">Belongs to the SUA5 family.</text>
</comment>
<proteinExistence type="inferred from homology"/>
<keyword evidence="6 13" id="KW-0808">Transferase</keyword>
<feature type="binding site" evidence="14">
    <location>
        <position position="64"/>
    </location>
    <ligand>
        <name>L-threonine</name>
        <dbReference type="ChEBI" id="CHEBI:57926"/>
    </ligand>
</feature>
<dbReference type="Pfam" id="PF01300">
    <property type="entry name" value="Sua5_yciO_yrdC"/>
    <property type="match status" value="1"/>
</dbReference>
<evidence type="ECO:0000256" key="8">
    <source>
        <dbReference type="ARBA" id="ARBA00022695"/>
    </source>
</evidence>
<dbReference type="EMBL" id="QXWK01000011">
    <property type="protein sequence ID" value="NBH61401.1"/>
    <property type="molecule type" value="Genomic_DNA"/>
</dbReference>
<evidence type="ECO:0000256" key="9">
    <source>
        <dbReference type="ARBA" id="ARBA00022741"/>
    </source>
</evidence>
<evidence type="ECO:0000259" key="15">
    <source>
        <dbReference type="PROSITE" id="PS51163"/>
    </source>
</evidence>
<dbReference type="GO" id="GO:0005524">
    <property type="term" value="F:ATP binding"/>
    <property type="evidence" value="ECO:0007669"/>
    <property type="project" value="UniProtKB-UniRule"/>
</dbReference>
<keyword evidence="7 13" id="KW-0819">tRNA processing</keyword>
<dbReference type="AlphaFoldDB" id="A0A845QJY6"/>
<evidence type="ECO:0000256" key="12">
    <source>
        <dbReference type="ARBA" id="ARBA00048366"/>
    </source>
</evidence>
<comment type="catalytic activity">
    <reaction evidence="12 13">
        <text>L-threonine + hydrogencarbonate + ATP = L-threonylcarbamoyladenylate + diphosphate + H2O</text>
        <dbReference type="Rhea" id="RHEA:36407"/>
        <dbReference type="ChEBI" id="CHEBI:15377"/>
        <dbReference type="ChEBI" id="CHEBI:17544"/>
        <dbReference type="ChEBI" id="CHEBI:30616"/>
        <dbReference type="ChEBI" id="CHEBI:33019"/>
        <dbReference type="ChEBI" id="CHEBI:57926"/>
        <dbReference type="ChEBI" id="CHEBI:73682"/>
        <dbReference type="EC" id="2.7.7.87"/>
    </reaction>
</comment>
<evidence type="ECO:0000256" key="10">
    <source>
        <dbReference type="ARBA" id="ARBA00022840"/>
    </source>
</evidence>
<dbReference type="InterPro" id="IPR005145">
    <property type="entry name" value="Sua5_C"/>
</dbReference>
<dbReference type="GO" id="GO:0003725">
    <property type="term" value="F:double-stranded RNA binding"/>
    <property type="evidence" value="ECO:0007669"/>
    <property type="project" value="UniProtKB-UniRule"/>
</dbReference>
<dbReference type="FunFam" id="3.90.870.10:FF:000009">
    <property type="entry name" value="Threonylcarbamoyl-AMP synthase, putative"/>
    <property type="match status" value="1"/>
</dbReference>
<dbReference type="SUPFAM" id="SSF55821">
    <property type="entry name" value="YrdC/RibB"/>
    <property type="match status" value="1"/>
</dbReference>
<feature type="binding site" evidence="14">
    <location>
        <position position="192"/>
    </location>
    <ligand>
        <name>ATP</name>
        <dbReference type="ChEBI" id="CHEBI:30616"/>
    </ligand>
</feature>
<reference evidence="16 17" key="1">
    <citation type="submission" date="2018-08" db="EMBL/GenBank/DDBJ databases">
        <title>Murine metabolic-syndrome-specific gut microbial biobank.</title>
        <authorList>
            <person name="Liu C."/>
        </authorList>
    </citation>
    <scope>NUCLEOTIDE SEQUENCE [LARGE SCALE GENOMIC DNA]</scope>
    <source>
        <strain evidence="16 17">28</strain>
    </source>
</reference>
<evidence type="ECO:0000256" key="6">
    <source>
        <dbReference type="ARBA" id="ARBA00022679"/>
    </source>
</evidence>
<feature type="binding site" evidence="14">
    <location>
        <position position="114"/>
    </location>
    <ligand>
        <name>ATP</name>
        <dbReference type="ChEBI" id="CHEBI:30616"/>
    </ligand>
</feature>
<evidence type="ECO:0000256" key="3">
    <source>
        <dbReference type="ARBA" id="ARBA00012584"/>
    </source>
</evidence>
<keyword evidence="5 13" id="KW-0963">Cytoplasm</keyword>
<keyword evidence="9 13" id="KW-0547">Nucleotide-binding</keyword>
<dbReference type="NCBIfam" id="TIGR00057">
    <property type="entry name" value="L-threonylcarbamoyladenylate synthase"/>
    <property type="match status" value="1"/>
</dbReference>
<gene>
    <name evidence="16" type="ORF">D0435_07035</name>
</gene>
<feature type="binding site" evidence="14">
    <location>
        <position position="59"/>
    </location>
    <ligand>
        <name>ATP</name>
        <dbReference type="ChEBI" id="CHEBI:30616"/>
    </ligand>
</feature>
<dbReference type="EC" id="2.7.7.87" evidence="3 13"/>
<comment type="subcellular location">
    <subcellularLocation>
        <location evidence="1 13">Cytoplasm</location>
    </subcellularLocation>
</comment>
<dbReference type="Pfam" id="PF03481">
    <property type="entry name" value="Sua5_C"/>
    <property type="match status" value="1"/>
</dbReference>
<dbReference type="PANTHER" id="PTHR17490">
    <property type="entry name" value="SUA5"/>
    <property type="match status" value="1"/>
</dbReference>
<dbReference type="InterPro" id="IPR010923">
    <property type="entry name" value="T(6)A37_SUA5"/>
</dbReference>
<protein>
    <recommendedName>
        <fullName evidence="4 13">Threonylcarbamoyl-AMP synthase</fullName>
        <shortName evidence="13">TC-AMP synthase</shortName>
        <ecNumber evidence="3 13">2.7.7.87</ecNumber>
    </recommendedName>
    <alternativeName>
        <fullName evidence="11 13">L-threonylcarbamoyladenylate synthase</fullName>
    </alternativeName>
</protein>
<feature type="binding site" evidence="14">
    <location>
        <position position="138"/>
    </location>
    <ligand>
        <name>L-threonine</name>
        <dbReference type="ChEBI" id="CHEBI:57926"/>
    </ligand>
</feature>
<sequence>MNTKLLKDTTEDIAAAADILAAGGLVAFPTETVYGLGANALDAEAVGKVYAAKGRPSDNPMIVHISSKDDLLALTPEVTADMQLLMEHFWPGPMTMIVPRLSLIPDTTTGGLDTVGIRMPDHPVALSLISAAQCPVAAPSANLSGKPSPTTAKDVKEDLYGRVDAIIESTDCQVGIESTVIDMTGEQPMILRPGIITREDFEEALKKPVALDPTLNQRPDTFNNEDFKPRAPGMKYKHYAPKAQMTVFEGSPQAVQEVICREAEKYRAEGKKVCVISFDEKDQKAAAHQFFARLREADREGADMILASALPEEGIGFSVMNRMLKSAGYNIRKV</sequence>
<feature type="binding site" evidence="14">
    <location>
        <position position="32"/>
    </location>
    <ligand>
        <name>L-threonine</name>
        <dbReference type="ChEBI" id="CHEBI:57926"/>
    </ligand>
</feature>
<name>A0A845QJY6_9FIRM</name>
<keyword evidence="8 13" id="KW-0548">Nucleotidyltransferase</keyword>
<dbReference type="PANTHER" id="PTHR17490:SF16">
    <property type="entry name" value="THREONYLCARBAMOYL-AMP SYNTHASE"/>
    <property type="match status" value="1"/>
</dbReference>
<feature type="binding site" evidence="14">
    <location>
        <position position="148"/>
    </location>
    <ligand>
        <name>ATP</name>
        <dbReference type="ChEBI" id="CHEBI:30616"/>
    </ligand>
</feature>
<dbReference type="GO" id="GO:0000049">
    <property type="term" value="F:tRNA binding"/>
    <property type="evidence" value="ECO:0007669"/>
    <property type="project" value="TreeGrafter"/>
</dbReference>
<comment type="function">
    <text evidence="13">Required for the formation of a threonylcarbamoyl group on adenosine at position 37 (t(6)A37) in tRNAs that read codons beginning with adenine.</text>
</comment>
<feature type="binding site" evidence="14">
    <location>
        <position position="239"/>
    </location>
    <ligand>
        <name>ATP</name>
        <dbReference type="ChEBI" id="CHEBI:30616"/>
    </ligand>
</feature>
<keyword evidence="17" id="KW-1185">Reference proteome</keyword>
<evidence type="ECO:0000313" key="16">
    <source>
        <dbReference type="EMBL" id="NBH61401.1"/>
    </source>
</evidence>
<feature type="binding site" evidence="14">
    <location>
        <position position="118"/>
    </location>
    <ligand>
        <name>ATP</name>
        <dbReference type="ChEBI" id="CHEBI:30616"/>
    </ligand>
</feature>
<dbReference type="InterPro" id="IPR017945">
    <property type="entry name" value="DHBP_synth_RibB-like_a/b_dom"/>
</dbReference>
<dbReference type="Proteomes" id="UP000446866">
    <property type="component" value="Unassembled WGS sequence"/>
</dbReference>
<evidence type="ECO:0000256" key="7">
    <source>
        <dbReference type="ARBA" id="ARBA00022694"/>
    </source>
</evidence>
<dbReference type="GO" id="GO:0061710">
    <property type="term" value="F:L-threonylcarbamoyladenylate synthase"/>
    <property type="evidence" value="ECO:0007669"/>
    <property type="project" value="UniProtKB-EC"/>
</dbReference>
<dbReference type="PIRSF" id="PIRSF004930">
    <property type="entry name" value="Tln_factor_SUA5"/>
    <property type="match status" value="1"/>
</dbReference>